<evidence type="ECO:0000256" key="3">
    <source>
        <dbReference type="SAM" id="MobiDB-lite"/>
    </source>
</evidence>
<dbReference type="InterPro" id="IPR002885">
    <property type="entry name" value="PPR_rpt"/>
</dbReference>
<dbReference type="Pfam" id="PF13041">
    <property type="entry name" value="PPR_2"/>
    <property type="match status" value="2"/>
</dbReference>
<comment type="caution">
    <text evidence="4">The sequence shown here is derived from an EMBL/GenBank/DDBJ whole genome shotgun (WGS) entry which is preliminary data.</text>
</comment>
<feature type="region of interest" description="Disordered" evidence="3">
    <location>
        <begin position="109"/>
        <end position="134"/>
    </location>
</feature>
<feature type="repeat" description="PPR" evidence="2">
    <location>
        <begin position="200"/>
        <end position="234"/>
    </location>
</feature>
<feature type="compositionally biased region" description="Basic and acidic residues" evidence="3">
    <location>
        <begin position="122"/>
        <end position="134"/>
    </location>
</feature>
<feature type="repeat" description="PPR" evidence="2">
    <location>
        <begin position="513"/>
        <end position="547"/>
    </location>
</feature>
<dbReference type="PROSITE" id="PS51375">
    <property type="entry name" value="PPR"/>
    <property type="match status" value="8"/>
</dbReference>
<feature type="repeat" description="PPR" evidence="2">
    <location>
        <begin position="373"/>
        <end position="407"/>
    </location>
</feature>
<feature type="compositionally biased region" description="Acidic residues" evidence="3">
    <location>
        <begin position="109"/>
        <end position="121"/>
    </location>
</feature>
<organism evidence="4 5">
    <name type="scientific">Cuscuta europaea</name>
    <name type="common">European dodder</name>
    <dbReference type="NCBI Taxonomy" id="41803"/>
    <lineage>
        <taxon>Eukaryota</taxon>
        <taxon>Viridiplantae</taxon>
        <taxon>Streptophyta</taxon>
        <taxon>Embryophyta</taxon>
        <taxon>Tracheophyta</taxon>
        <taxon>Spermatophyta</taxon>
        <taxon>Magnoliopsida</taxon>
        <taxon>eudicotyledons</taxon>
        <taxon>Gunneridae</taxon>
        <taxon>Pentapetalae</taxon>
        <taxon>asterids</taxon>
        <taxon>lamiids</taxon>
        <taxon>Solanales</taxon>
        <taxon>Convolvulaceae</taxon>
        <taxon>Cuscuteae</taxon>
        <taxon>Cuscuta</taxon>
        <taxon>Cuscuta subgen. Cuscuta</taxon>
    </lineage>
</organism>
<evidence type="ECO:0000256" key="1">
    <source>
        <dbReference type="ARBA" id="ARBA00022737"/>
    </source>
</evidence>
<dbReference type="NCBIfam" id="TIGR00756">
    <property type="entry name" value="PPR"/>
    <property type="match status" value="8"/>
</dbReference>
<dbReference type="PANTHER" id="PTHR47942:SF48">
    <property type="entry name" value="OS05G0355200 PROTEIN"/>
    <property type="match status" value="1"/>
</dbReference>
<protein>
    <recommendedName>
        <fullName evidence="6">Pentatricopeptide repeat-containing protein</fullName>
    </recommendedName>
</protein>
<evidence type="ECO:0000313" key="5">
    <source>
        <dbReference type="Proteomes" id="UP001152484"/>
    </source>
</evidence>
<evidence type="ECO:0008006" key="6">
    <source>
        <dbReference type="Google" id="ProtNLM"/>
    </source>
</evidence>
<dbReference type="Pfam" id="PF01535">
    <property type="entry name" value="PPR"/>
    <property type="match status" value="2"/>
</dbReference>
<keyword evidence="1" id="KW-0677">Repeat</keyword>
<feature type="repeat" description="PPR" evidence="2">
    <location>
        <begin position="443"/>
        <end position="477"/>
    </location>
</feature>
<dbReference type="Pfam" id="PF13812">
    <property type="entry name" value="PPR_3"/>
    <property type="match status" value="1"/>
</dbReference>
<name>A0A9P0YSX9_CUSEU</name>
<feature type="repeat" description="PPR" evidence="2">
    <location>
        <begin position="478"/>
        <end position="512"/>
    </location>
</feature>
<gene>
    <name evidence="4" type="ORF">CEURO_LOCUS5586</name>
</gene>
<dbReference type="SUPFAM" id="SSF81901">
    <property type="entry name" value="HCP-like"/>
    <property type="match status" value="1"/>
</dbReference>
<accession>A0A9P0YSX9</accession>
<dbReference type="Proteomes" id="UP001152484">
    <property type="component" value="Unassembled WGS sequence"/>
</dbReference>
<dbReference type="OrthoDB" id="185373at2759"/>
<reference evidence="4" key="1">
    <citation type="submission" date="2022-07" db="EMBL/GenBank/DDBJ databases">
        <authorList>
            <person name="Macas J."/>
            <person name="Novak P."/>
            <person name="Neumann P."/>
        </authorList>
    </citation>
    <scope>NUCLEOTIDE SEQUENCE</scope>
</reference>
<dbReference type="PANTHER" id="PTHR47942">
    <property type="entry name" value="TETRATRICOPEPTIDE REPEAT (TPR)-LIKE SUPERFAMILY PROTEIN-RELATED"/>
    <property type="match status" value="1"/>
</dbReference>
<proteinExistence type="predicted"/>
<sequence length="607" mass="69905">MALSLRKLRQPLTAVRLSFSWAESDDKLVRVLALSRQTSSIGGHVSYMLFAWPLYHLIYTGNRSCIYYNRYKVPFDYESASELYNSIHFSPIVKFMDLKYRGLCSSADSESELNNSDEDGSENEKGQIESREDPSEVDRVCKVIDELFSLDRNMEAVLDQCGISLTHDLVTGVLERFKHARRPAFRFFCWASQRPGYAHDSKTYNSMMAILGKNRQFETMISVLEEMGEKGLLTMETFVIAMRTFAAAKERKKAVGVFELMKKYKFEAGVETINCLLDALGRAKLAKEAHVLFEKLEHRFTPNLQTYTVLLNGWCTVKNLMEAGKVWNEMVDKGFKPDIVTHSIMLEGLLRGNKRSDAIKLFEVMKSKGPPPNAKTYTILIRYLCKHRNMDEAINYFDEMLSMGCGPDVAIYTCLITGFGNIKKMDKVYGLLMEMRENGCPPDAQLYNALIKLMTNRRMPDDAVRVYKKMIQNGLQPTIHTYNMLMKCFFMTRNHDLVFAVWEEMRLKGCCPDVNTYTVFIGGLIREGRSTEACEYLEEMIGKGMRAPQLDYNKFVADFSRAGNPDILEELSQRMKIHGKFEISNLFSRWAEMLKTRVRRRTNHPIH</sequence>
<evidence type="ECO:0000313" key="4">
    <source>
        <dbReference type="EMBL" id="CAH9075791.1"/>
    </source>
</evidence>
<dbReference type="EMBL" id="CAMAPE010000010">
    <property type="protein sequence ID" value="CAH9075791.1"/>
    <property type="molecule type" value="Genomic_DNA"/>
</dbReference>
<dbReference type="Gene3D" id="1.25.40.10">
    <property type="entry name" value="Tetratricopeptide repeat domain"/>
    <property type="match status" value="4"/>
</dbReference>
<evidence type="ECO:0000256" key="2">
    <source>
        <dbReference type="PROSITE-ProRule" id="PRU00708"/>
    </source>
</evidence>
<dbReference type="InterPro" id="IPR011990">
    <property type="entry name" value="TPR-like_helical_dom_sf"/>
</dbReference>
<feature type="repeat" description="PPR" evidence="2">
    <location>
        <begin position="338"/>
        <end position="372"/>
    </location>
</feature>
<dbReference type="InterPro" id="IPR051222">
    <property type="entry name" value="PPR/CCM1_RNA-binding"/>
</dbReference>
<feature type="repeat" description="PPR" evidence="2">
    <location>
        <begin position="303"/>
        <end position="337"/>
    </location>
</feature>
<dbReference type="AlphaFoldDB" id="A0A9P0YSX9"/>
<feature type="repeat" description="PPR" evidence="2">
    <location>
        <begin position="408"/>
        <end position="442"/>
    </location>
</feature>
<keyword evidence="5" id="KW-1185">Reference proteome</keyword>